<feature type="region of interest" description="Disordered" evidence="1">
    <location>
        <begin position="1"/>
        <end position="20"/>
    </location>
</feature>
<keyword evidence="3" id="KW-1185">Reference proteome</keyword>
<reference evidence="2 3" key="1">
    <citation type="submission" date="2020-07" db="EMBL/GenBank/DDBJ databases">
        <title>Comparative genomics of pyrophilous fungi reveals a link between fire events and developmental genes.</title>
        <authorList>
            <consortium name="DOE Joint Genome Institute"/>
            <person name="Steindorff A.S."/>
            <person name="Carver A."/>
            <person name="Calhoun S."/>
            <person name="Stillman K."/>
            <person name="Liu H."/>
            <person name="Lipzen A."/>
            <person name="Pangilinan J."/>
            <person name="Labutti K."/>
            <person name="Bruns T.D."/>
            <person name="Grigoriev I.V."/>
        </authorList>
    </citation>
    <scope>NUCLEOTIDE SEQUENCE [LARGE SCALE GENOMIC DNA]</scope>
    <source>
        <strain evidence="2 3">CBS 144469</strain>
    </source>
</reference>
<dbReference type="EMBL" id="JACGCI010000004">
    <property type="protein sequence ID" value="KAF6764195.1"/>
    <property type="molecule type" value="Genomic_DNA"/>
</dbReference>
<evidence type="ECO:0000313" key="2">
    <source>
        <dbReference type="EMBL" id="KAF6764195.1"/>
    </source>
</evidence>
<feature type="region of interest" description="Disordered" evidence="1">
    <location>
        <begin position="74"/>
        <end position="93"/>
    </location>
</feature>
<evidence type="ECO:0000313" key="3">
    <source>
        <dbReference type="Proteomes" id="UP000521943"/>
    </source>
</evidence>
<proteinExistence type="predicted"/>
<sequence length="324" mass="34649">MSPEVAESQQGAASWTYTTDPMGGGDVPFTTVEAGLCTSPVRTGRPITHQSQSRVQHPACRHHPRPLRRTYATRFPPDIHTTPTPARRGGRMQNEAPFTTVSELVDDSPTSIALGRTILLDQFQLCSPDSPARLPVAAGPSDPSQNCTNGSGPGLVPYQHTPSGNPQVQVPAISYSFGFIASQAGVITEPCSPQLGAGAMHPDYPPTASTPRLTSDKVQTEQVEGAGLGGNLTPEPYQCSRSEAEYNIGYWENHNSNTEYHLEVVEDSQENIASHDWDEDASATRSVPPSPVLQVAAELVPGGPVDLLVDGRVCKNTFILQASM</sequence>
<name>A0A8H6MD78_9AGAR</name>
<dbReference type="Proteomes" id="UP000521943">
    <property type="component" value="Unassembled WGS sequence"/>
</dbReference>
<gene>
    <name evidence="2" type="ORF">DFP72DRAFT_840302</name>
</gene>
<feature type="compositionally biased region" description="Polar residues" evidence="1">
    <location>
        <begin position="7"/>
        <end position="19"/>
    </location>
</feature>
<comment type="caution">
    <text evidence="2">The sequence shown here is derived from an EMBL/GenBank/DDBJ whole genome shotgun (WGS) entry which is preliminary data.</text>
</comment>
<dbReference type="AlphaFoldDB" id="A0A8H6MD78"/>
<evidence type="ECO:0000256" key="1">
    <source>
        <dbReference type="SAM" id="MobiDB-lite"/>
    </source>
</evidence>
<organism evidence="2 3">
    <name type="scientific">Ephemerocybe angulata</name>
    <dbReference type="NCBI Taxonomy" id="980116"/>
    <lineage>
        <taxon>Eukaryota</taxon>
        <taxon>Fungi</taxon>
        <taxon>Dikarya</taxon>
        <taxon>Basidiomycota</taxon>
        <taxon>Agaricomycotina</taxon>
        <taxon>Agaricomycetes</taxon>
        <taxon>Agaricomycetidae</taxon>
        <taxon>Agaricales</taxon>
        <taxon>Agaricineae</taxon>
        <taxon>Psathyrellaceae</taxon>
        <taxon>Ephemerocybe</taxon>
    </lineage>
</organism>
<accession>A0A8H6MD78</accession>
<protein>
    <submittedName>
        <fullName evidence="2">Uncharacterized protein</fullName>
    </submittedName>
</protein>